<dbReference type="InterPro" id="IPR000868">
    <property type="entry name" value="Isochorismatase-like_dom"/>
</dbReference>
<evidence type="ECO:0000256" key="1">
    <source>
        <dbReference type="ARBA" id="ARBA00022801"/>
    </source>
</evidence>
<evidence type="ECO:0000313" key="4">
    <source>
        <dbReference type="Proteomes" id="UP001431963"/>
    </source>
</evidence>
<dbReference type="Gene3D" id="3.40.50.850">
    <property type="entry name" value="Isochorismatase-like"/>
    <property type="match status" value="1"/>
</dbReference>
<dbReference type="InterPro" id="IPR050272">
    <property type="entry name" value="Isochorismatase-like_hydrls"/>
</dbReference>
<dbReference type="EMBL" id="JBALHR010000002">
    <property type="protein sequence ID" value="MEH7827354.1"/>
    <property type="molecule type" value="Genomic_DNA"/>
</dbReference>
<protein>
    <submittedName>
        <fullName evidence="3">Isochorismatase family protein</fullName>
    </submittedName>
</protein>
<evidence type="ECO:0000313" key="3">
    <source>
        <dbReference type="EMBL" id="MEH7827354.1"/>
    </source>
</evidence>
<dbReference type="RefSeq" id="WP_335420059.1">
    <property type="nucleotide sequence ID" value="NZ_JBALHR010000002.1"/>
</dbReference>
<gene>
    <name evidence="3" type="ORF">V6590_04265</name>
</gene>
<accession>A0ABU8BRM7</accession>
<name>A0ABU8BRM7_9RHOB</name>
<organism evidence="3 4">
    <name type="scientific">Gemmobacter denitrificans</name>
    <dbReference type="NCBI Taxonomy" id="3123040"/>
    <lineage>
        <taxon>Bacteria</taxon>
        <taxon>Pseudomonadati</taxon>
        <taxon>Pseudomonadota</taxon>
        <taxon>Alphaproteobacteria</taxon>
        <taxon>Rhodobacterales</taxon>
        <taxon>Paracoccaceae</taxon>
        <taxon>Gemmobacter</taxon>
    </lineage>
</organism>
<dbReference type="Pfam" id="PF00857">
    <property type="entry name" value="Isochorismatase"/>
    <property type="match status" value="1"/>
</dbReference>
<dbReference type="SUPFAM" id="SSF52499">
    <property type="entry name" value="Isochorismatase-like hydrolases"/>
    <property type="match status" value="1"/>
</dbReference>
<keyword evidence="1" id="KW-0378">Hydrolase</keyword>
<feature type="domain" description="Isochorismatase-like" evidence="2">
    <location>
        <begin position="3"/>
        <end position="149"/>
    </location>
</feature>
<dbReference type="PANTHER" id="PTHR43540:SF1">
    <property type="entry name" value="ISOCHORISMATASE HYDROLASE"/>
    <property type="match status" value="1"/>
</dbReference>
<proteinExistence type="predicted"/>
<evidence type="ECO:0000259" key="2">
    <source>
        <dbReference type="Pfam" id="PF00857"/>
    </source>
</evidence>
<keyword evidence="4" id="KW-1185">Reference proteome</keyword>
<dbReference type="InterPro" id="IPR036380">
    <property type="entry name" value="Isochorismatase-like_sf"/>
</dbReference>
<comment type="caution">
    <text evidence="3">The sequence shown here is derived from an EMBL/GenBank/DDBJ whole genome shotgun (WGS) entry which is preliminary data.</text>
</comment>
<dbReference type="Proteomes" id="UP001431963">
    <property type="component" value="Unassembled WGS sequence"/>
</dbReference>
<sequence>MTTALLLIDLQQEVANRIAGGRVPWPGGAEDRVTELLALFRTKGWPVVHVHHDDADPASPFRRDLPSGQAMACASPAPGEAVIFKSGSSAFAGTGLDAHLRRAGIDRLVICGAVTGFCVNSSVRAASDLGFSVLLAEDALFSFGIDTHDGQGGIGAEMVARSTLALLAADFATVAPGATLARMIGA</sequence>
<dbReference type="PANTHER" id="PTHR43540">
    <property type="entry name" value="PEROXYUREIDOACRYLATE/UREIDOACRYLATE AMIDOHYDROLASE-RELATED"/>
    <property type="match status" value="1"/>
</dbReference>
<reference evidence="3" key="1">
    <citation type="submission" date="2024-02" db="EMBL/GenBank/DDBJ databases">
        <title>Genome sequences of strain Gemmobacter sp. JM10B15.</title>
        <authorList>
            <person name="Zhang M."/>
        </authorList>
    </citation>
    <scope>NUCLEOTIDE SEQUENCE</scope>
    <source>
        <strain evidence="3">JM10B15</strain>
    </source>
</reference>